<proteinExistence type="predicted"/>
<evidence type="ECO:0008006" key="7">
    <source>
        <dbReference type="Google" id="ProtNLM"/>
    </source>
</evidence>
<dbReference type="InterPro" id="IPR001680">
    <property type="entry name" value="WD40_rpt"/>
</dbReference>
<keyword evidence="2" id="KW-0677">Repeat</keyword>
<dbReference type="SUPFAM" id="SSF50978">
    <property type="entry name" value="WD40 repeat-like"/>
    <property type="match status" value="1"/>
</dbReference>
<dbReference type="Gene3D" id="2.130.10.10">
    <property type="entry name" value="YVTN repeat-like/Quinoprotein amine dehydrogenase"/>
    <property type="match status" value="1"/>
</dbReference>
<dbReference type="PROSITE" id="PS50294">
    <property type="entry name" value="WD_REPEATS_REGION"/>
    <property type="match status" value="2"/>
</dbReference>
<feature type="repeat" description="WD" evidence="3">
    <location>
        <begin position="177"/>
        <end position="219"/>
    </location>
</feature>
<feature type="repeat" description="WD" evidence="3">
    <location>
        <begin position="263"/>
        <end position="305"/>
    </location>
</feature>
<dbReference type="CDD" id="cd00200">
    <property type="entry name" value="WD40"/>
    <property type="match status" value="1"/>
</dbReference>
<sequence length="478" mass="53058">MPSLSISSDHNLSLFNPPTFSDLGTHKDHLEELPPKRVARSCRQGISLSMERDGEIEMDLLLNAYSNVSDDEEQPKRQRLSHSSSNPPKRHLPPPSPPLIHQKQPPIPGSYISKRQRALMGPTPSPLPEPVPVLSPFTLSGSISVADIHHNILSLLKSKAKGHQSQNLISEKLSTTLSGHTNAVNAIHWSSTHAHLLASAGMDHTICVWNVWSRNQKKACVLNFHNAAVKDVKWSQQGHFLLSCGYDCTSRLVDVEKGMETQVFSEDQIVAVIKFHPDNSNIFLSGGSKGHIKLWDVRTGKAVHHYNRNLGPILDLEFTRNGKEFISSCDVSQSNISENAIIVWDVSREVPLSNQVYAEAYTCPCLRLHPFDSIFVAQSNGNYVAIFTATPPYRLNKYKRYEGHVISGFPIKCNFSLDGKKLASGSSDGSIYLYDYQSSKVVKKIKAHDQACIDVAFHPIIPNVIASCSWDGSILVFE</sequence>
<dbReference type="PROSITE" id="PS00678">
    <property type="entry name" value="WD_REPEATS_1"/>
    <property type="match status" value="1"/>
</dbReference>
<evidence type="ECO:0000256" key="1">
    <source>
        <dbReference type="ARBA" id="ARBA00022574"/>
    </source>
</evidence>
<name>A0AAN9LZN9_PHACN</name>
<dbReference type="PANTHER" id="PTHR44566:SF1">
    <property type="entry name" value="WD REPEAT-CONTAINING PROTEIN 25"/>
    <property type="match status" value="1"/>
</dbReference>
<protein>
    <recommendedName>
        <fullName evidence="7">WD repeat-containing protein 25</fullName>
    </recommendedName>
</protein>
<dbReference type="PANTHER" id="PTHR44566">
    <property type="entry name" value="TRANSDUCIN/WD40 REPEAT-LIKE SUPERFAMILY PROTEIN"/>
    <property type="match status" value="1"/>
</dbReference>
<dbReference type="AlphaFoldDB" id="A0AAN9LZN9"/>
<dbReference type="Proteomes" id="UP001374584">
    <property type="component" value="Unassembled WGS sequence"/>
</dbReference>
<keyword evidence="1 3" id="KW-0853">WD repeat</keyword>
<comment type="caution">
    <text evidence="5">The sequence shown here is derived from an EMBL/GenBank/DDBJ whole genome shotgun (WGS) entry which is preliminary data.</text>
</comment>
<dbReference type="Pfam" id="PF00400">
    <property type="entry name" value="WD40"/>
    <property type="match status" value="5"/>
</dbReference>
<organism evidence="5 6">
    <name type="scientific">Phaseolus coccineus</name>
    <name type="common">Scarlet runner bean</name>
    <name type="synonym">Phaseolus multiflorus</name>
    <dbReference type="NCBI Taxonomy" id="3886"/>
    <lineage>
        <taxon>Eukaryota</taxon>
        <taxon>Viridiplantae</taxon>
        <taxon>Streptophyta</taxon>
        <taxon>Embryophyta</taxon>
        <taxon>Tracheophyta</taxon>
        <taxon>Spermatophyta</taxon>
        <taxon>Magnoliopsida</taxon>
        <taxon>eudicotyledons</taxon>
        <taxon>Gunneridae</taxon>
        <taxon>Pentapetalae</taxon>
        <taxon>rosids</taxon>
        <taxon>fabids</taxon>
        <taxon>Fabales</taxon>
        <taxon>Fabaceae</taxon>
        <taxon>Papilionoideae</taxon>
        <taxon>50 kb inversion clade</taxon>
        <taxon>NPAAA clade</taxon>
        <taxon>indigoferoid/millettioid clade</taxon>
        <taxon>Phaseoleae</taxon>
        <taxon>Phaseolus</taxon>
    </lineage>
</organism>
<evidence type="ECO:0000256" key="3">
    <source>
        <dbReference type="PROSITE-ProRule" id="PRU00221"/>
    </source>
</evidence>
<reference evidence="5 6" key="1">
    <citation type="submission" date="2024-01" db="EMBL/GenBank/DDBJ databases">
        <title>The genomes of 5 underutilized Papilionoideae crops provide insights into root nodulation and disease resistanc.</title>
        <authorList>
            <person name="Jiang F."/>
        </authorList>
    </citation>
    <scope>NUCLEOTIDE SEQUENCE [LARGE SCALE GENOMIC DNA]</scope>
    <source>
        <strain evidence="5">JINMINGXINNONG_FW02</strain>
        <tissue evidence="5">Leaves</tissue>
    </source>
</reference>
<dbReference type="EMBL" id="JAYMYR010000009">
    <property type="protein sequence ID" value="KAK7342667.1"/>
    <property type="molecule type" value="Genomic_DNA"/>
</dbReference>
<dbReference type="SMART" id="SM00320">
    <property type="entry name" value="WD40"/>
    <property type="match status" value="6"/>
</dbReference>
<dbReference type="InterPro" id="IPR036322">
    <property type="entry name" value="WD40_repeat_dom_sf"/>
</dbReference>
<dbReference type="InterPro" id="IPR019775">
    <property type="entry name" value="WD40_repeat_CS"/>
</dbReference>
<evidence type="ECO:0000256" key="4">
    <source>
        <dbReference type="SAM" id="MobiDB-lite"/>
    </source>
</evidence>
<dbReference type="InterPro" id="IPR015943">
    <property type="entry name" value="WD40/YVTN_repeat-like_dom_sf"/>
</dbReference>
<keyword evidence="6" id="KW-1185">Reference proteome</keyword>
<feature type="repeat" description="WD" evidence="3">
    <location>
        <begin position="415"/>
        <end position="444"/>
    </location>
</feature>
<dbReference type="InterPro" id="IPR053053">
    <property type="entry name" value="WD_repeat_protein"/>
</dbReference>
<evidence type="ECO:0000313" key="6">
    <source>
        <dbReference type="Proteomes" id="UP001374584"/>
    </source>
</evidence>
<evidence type="ECO:0000256" key="2">
    <source>
        <dbReference type="ARBA" id="ARBA00022737"/>
    </source>
</evidence>
<gene>
    <name evidence="5" type="ORF">VNO80_25623</name>
</gene>
<accession>A0AAN9LZN9</accession>
<evidence type="ECO:0000313" key="5">
    <source>
        <dbReference type="EMBL" id="KAK7342667.1"/>
    </source>
</evidence>
<dbReference type="PROSITE" id="PS50082">
    <property type="entry name" value="WD_REPEATS_2"/>
    <property type="match status" value="4"/>
</dbReference>
<feature type="region of interest" description="Disordered" evidence="4">
    <location>
        <begin position="69"/>
        <end position="110"/>
    </location>
</feature>
<feature type="repeat" description="WD" evidence="3">
    <location>
        <begin position="222"/>
        <end position="263"/>
    </location>
</feature>